<accession>D6ZE96</accession>
<dbReference type="KEGG" id="srt:Srot_0899"/>
<gene>
    <name evidence="1" type="ordered locus">Srot_0899</name>
</gene>
<evidence type="ECO:0000313" key="2">
    <source>
        <dbReference type="Proteomes" id="UP000002247"/>
    </source>
</evidence>
<evidence type="ECO:0000313" key="1">
    <source>
        <dbReference type="EMBL" id="ADG97376.1"/>
    </source>
</evidence>
<protein>
    <recommendedName>
        <fullName evidence="3">DUF4177 domain-containing protein</fullName>
    </recommendedName>
</protein>
<sequence length="50" mass="5950">MPQYKSVTVNDSSLDYEIDRESERQGRDGWRIESVTKESDRKARIQFVKD</sequence>
<reference evidence="1 2" key="1">
    <citation type="journal article" date="2010" name="Stand. Genomic Sci.">
        <title>Complete genome sequence of Segniliparus rotundus type strain (CDC 1076).</title>
        <authorList>
            <person name="Sikorski J."/>
            <person name="Lapidus A."/>
            <person name="Copeland A."/>
            <person name="Misra M."/>
            <person name="Glavina Del Rio T."/>
            <person name="Nolan M."/>
            <person name="Lucas S."/>
            <person name="Chen F."/>
            <person name="Tice H."/>
            <person name="Cheng J.F."/>
            <person name="Jando M."/>
            <person name="Schneider S."/>
            <person name="Bruce D."/>
            <person name="Goodwin L."/>
            <person name="Pitluck S."/>
            <person name="Liolios K."/>
            <person name="Mikhailova N."/>
            <person name="Pati A."/>
            <person name="Ivanova N."/>
            <person name="Mavromatis K."/>
            <person name="Chen A."/>
            <person name="Palaniappan K."/>
            <person name="Chertkov O."/>
            <person name="Land M."/>
            <person name="Hauser L."/>
            <person name="Chang Y.J."/>
            <person name="Jeffries C.D."/>
            <person name="Brettin T."/>
            <person name="Detter J.C."/>
            <person name="Han C."/>
            <person name="Rohde M."/>
            <person name="Goker M."/>
            <person name="Bristow J."/>
            <person name="Eisen J.A."/>
            <person name="Markowitz V."/>
            <person name="Hugenholtz P."/>
            <person name="Kyrpides N.C."/>
            <person name="Klenk H.P."/>
        </authorList>
    </citation>
    <scope>NUCLEOTIDE SEQUENCE [LARGE SCALE GENOMIC DNA]</scope>
    <source>
        <strain evidence="2">ATCC BAA-972 / CDC 1076 / CIP 108378 / DSM 44985 / JCM 13578</strain>
    </source>
</reference>
<dbReference type="Proteomes" id="UP000002247">
    <property type="component" value="Chromosome"/>
</dbReference>
<dbReference type="HOGENOM" id="CLU_3122527_0_0_11"/>
<keyword evidence="2" id="KW-1185">Reference proteome</keyword>
<proteinExistence type="predicted"/>
<organism evidence="1 2">
    <name type="scientific">Segniliparus rotundus (strain ATCC BAA-972 / CDC 1076 / CIP 108378 / DSM 44985 / JCM 13578)</name>
    <dbReference type="NCBI Taxonomy" id="640132"/>
    <lineage>
        <taxon>Bacteria</taxon>
        <taxon>Bacillati</taxon>
        <taxon>Actinomycetota</taxon>
        <taxon>Actinomycetes</taxon>
        <taxon>Mycobacteriales</taxon>
        <taxon>Segniliparaceae</taxon>
        <taxon>Segniliparus</taxon>
    </lineage>
</organism>
<name>D6ZE96_SEGRD</name>
<dbReference type="RefSeq" id="WP_013137832.1">
    <property type="nucleotide sequence ID" value="NC_014168.1"/>
</dbReference>
<dbReference type="EMBL" id="CP001958">
    <property type="protein sequence ID" value="ADG97376.1"/>
    <property type="molecule type" value="Genomic_DNA"/>
</dbReference>
<dbReference type="AlphaFoldDB" id="D6ZE96"/>
<evidence type="ECO:0008006" key="3">
    <source>
        <dbReference type="Google" id="ProtNLM"/>
    </source>
</evidence>